<dbReference type="InterPro" id="IPR000271">
    <property type="entry name" value="Ribosomal_bL34"/>
</dbReference>
<comment type="similarity">
    <text evidence="1">Belongs to the bacterial ribosomal protein bL34 family.</text>
</comment>
<reference evidence="7" key="1">
    <citation type="journal article" date="2018" name="Nat. Microbiol.">
        <title>Leveraging single-cell genomics to expand the fungal tree of life.</title>
        <authorList>
            <person name="Ahrendt S.R."/>
            <person name="Quandt C.A."/>
            <person name="Ciobanu D."/>
            <person name="Clum A."/>
            <person name="Salamov A."/>
            <person name="Andreopoulos B."/>
            <person name="Cheng J.F."/>
            <person name="Woyke T."/>
            <person name="Pelin A."/>
            <person name="Henrissat B."/>
            <person name="Reynolds N.K."/>
            <person name="Benny G.L."/>
            <person name="Smith M.E."/>
            <person name="James T.Y."/>
            <person name="Grigoriev I.V."/>
        </authorList>
    </citation>
    <scope>NUCLEOTIDE SEQUENCE [LARGE SCALE GENOMIC DNA]</scope>
</reference>
<protein>
    <recommendedName>
        <fullName evidence="4">Large ribosomal subunit protein bL34m</fullName>
    </recommendedName>
</protein>
<dbReference type="NCBIfam" id="TIGR01030">
    <property type="entry name" value="rpmH_bact"/>
    <property type="match status" value="1"/>
</dbReference>
<keyword evidence="2 6" id="KW-0689">Ribosomal protein</keyword>
<dbReference type="HAMAP" id="MF_00391">
    <property type="entry name" value="Ribosomal_bL34"/>
    <property type="match status" value="1"/>
</dbReference>
<dbReference type="PANTHER" id="PTHR14503">
    <property type="entry name" value="MITOCHONDRIAL RIBOSOMAL PROTEIN 34 FAMILY MEMBER"/>
    <property type="match status" value="1"/>
</dbReference>
<evidence type="ECO:0000256" key="5">
    <source>
        <dbReference type="SAM" id="MobiDB-lite"/>
    </source>
</evidence>
<organism evidence="6 7">
    <name type="scientific">Piptocephalis cylindrospora</name>
    <dbReference type="NCBI Taxonomy" id="1907219"/>
    <lineage>
        <taxon>Eukaryota</taxon>
        <taxon>Fungi</taxon>
        <taxon>Fungi incertae sedis</taxon>
        <taxon>Zoopagomycota</taxon>
        <taxon>Zoopagomycotina</taxon>
        <taxon>Zoopagomycetes</taxon>
        <taxon>Zoopagales</taxon>
        <taxon>Piptocephalidaceae</taxon>
        <taxon>Piptocephalis</taxon>
    </lineage>
</organism>
<dbReference type="OrthoDB" id="431691at2759"/>
<evidence type="ECO:0000313" key="7">
    <source>
        <dbReference type="Proteomes" id="UP000267251"/>
    </source>
</evidence>
<sequence>MTSSLTSLRNPLGGEGGIPSLLSPVGVQVRGKKYGSEYQPSNLKRKRKHGFLARKRSFGGRKILKRRAMKGRWVLTH</sequence>
<proteinExistence type="inferred from homology"/>
<gene>
    <name evidence="6" type="ORF">BJ684DRAFT_7598</name>
</gene>
<dbReference type="PANTHER" id="PTHR14503:SF4">
    <property type="entry name" value="LARGE RIBOSOMAL SUBUNIT PROTEIN BL34M"/>
    <property type="match status" value="1"/>
</dbReference>
<evidence type="ECO:0000256" key="3">
    <source>
        <dbReference type="ARBA" id="ARBA00023274"/>
    </source>
</evidence>
<dbReference type="Gene3D" id="1.10.287.3980">
    <property type="match status" value="1"/>
</dbReference>
<keyword evidence="3" id="KW-0687">Ribonucleoprotein</keyword>
<evidence type="ECO:0000256" key="1">
    <source>
        <dbReference type="ARBA" id="ARBA00010111"/>
    </source>
</evidence>
<evidence type="ECO:0000313" key="6">
    <source>
        <dbReference type="EMBL" id="RKP15079.1"/>
    </source>
</evidence>
<evidence type="ECO:0000256" key="2">
    <source>
        <dbReference type="ARBA" id="ARBA00022980"/>
    </source>
</evidence>
<dbReference type="GO" id="GO:0006412">
    <property type="term" value="P:translation"/>
    <property type="evidence" value="ECO:0007669"/>
    <property type="project" value="InterPro"/>
</dbReference>
<dbReference type="EMBL" id="KZ987760">
    <property type="protein sequence ID" value="RKP15079.1"/>
    <property type="molecule type" value="Genomic_DNA"/>
</dbReference>
<dbReference type="AlphaFoldDB" id="A0A4V1IYM5"/>
<keyword evidence="7" id="KW-1185">Reference proteome</keyword>
<dbReference type="GO" id="GO:0005762">
    <property type="term" value="C:mitochondrial large ribosomal subunit"/>
    <property type="evidence" value="ECO:0007669"/>
    <property type="project" value="TreeGrafter"/>
</dbReference>
<name>A0A4V1IYM5_9FUNG</name>
<evidence type="ECO:0000256" key="4">
    <source>
        <dbReference type="ARBA" id="ARBA00035274"/>
    </source>
</evidence>
<accession>A0A4V1IYM5</accession>
<dbReference type="FunFam" id="1.10.287.3980:FF:000001">
    <property type="entry name" value="Mitochondrial ribosomal protein L34"/>
    <property type="match status" value="1"/>
</dbReference>
<feature type="region of interest" description="Disordered" evidence="5">
    <location>
        <begin position="1"/>
        <end position="24"/>
    </location>
</feature>
<dbReference type="GO" id="GO:0003735">
    <property type="term" value="F:structural constituent of ribosome"/>
    <property type="evidence" value="ECO:0007669"/>
    <property type="project" value="InterPro"/>
</dbReference>
<dbReference type="Pfam" id="PF00468">
    <property type="entry name" value="Ribosomal_L34"/>
    <property type="match status" value="1"/>
</dbReference>
<dbReference type="Proteomes" id="UP000267251">
    <property type="component" value="Unassembled WGS sequence"/>
</dbReference>